<gene>
    <name evidence="3" type="ORF">AMPC_22980</name>
</gene>
<feature type="signal peptide" evidence="2">
    <location>
        <begin position="1"/>
        <end position="18"/>
    </location>
</feature>
<organism evidence="3 4">
    <name type="scientific">Anaeromyxobacter paludicola</name>
    <dbReference type="NCBI Taxonomy" id="2918171"/>
    <lineage>
        <taxon>Bacteria</taxon>
        <taxon>Pseudomonadati</taxon>
        <taxon>Myxococcota</taxon>
        <taxon>Myxococcia</taxon>
        <taxon>Myxococcales</taxon>
        <taxon>Cystobacterineae</taxon>
        <taxon>Anaeromyxobacteraceae</taxon>
        <taxon>Anaeromyxobacter</taxon>
    </lineage>
</organism>
<evidence type="ECO:0000313" key="4">
    <source>
        <dbReference type="Proteomes" id="UP001162734"/>
    </source>
</evidence>
<name>A0ABM7XBF3_9BACT</name>
<dbReference type="EMBL" id="AP025592">
    <property type="protein sequence ID" value="BDG09185.1"/>
    <property type="molecule type" value="Genomic_DNA"/>
</dbReference>
<sequence>MRALALAAALAAAAPLAAAPQERPSDEEIFGAPAAPERPGPEATPTPGAQGRPPPPQTPQGAEAEQPPAPARPDPLAIGGQLYLRSVLLAQEGVPLSEWALSSPSIIDGYLDARPNDRVRGFVLARTFFDPTIDPSQPGPFGTPARAQTQVVLDQLWVNFDVSHRAFVTAGRQHVKWGVARFWNPTDYLHAVRRDPLALFDARTGTSMVKVHVPWEERGWNFYGVALLEGDEAANQAGKLGAGGRAEIVLGNAELGLDALVRKGMDPRFGLDLSAGVGEVDVYGEAALRWGSVRPLYRLAVPGELTSYQAWQPGGFRPAVTAGASWSYKYSDEDTFTVGGEYAFDDNGYAGPDLYPVLFVTGAFTPFYLGRHYAGAWFLLPKPGRWNDTTITLSTLANLSDRSFITRLDWQVLVLTYLRVEAYAAAHYGDKRGEFRLGVDIPAQGAVPHVSVAAQVFDAGLALRVAL</sequence>
<evidence type="ECO:0000256" key="1">
    <source>
        <dbReference type="SAM" id="MobiDB-lite"/>
    </source>
</evidence>
<evidence type="ECO:0000313" key="3">
    <source>
        <dbReference type="EMBL" id="BDG09185.1"/>
    </source>
</evidence>
<accession>A0ABM7XBF3</accession>
<protein>
    <recommendedName>
        <fullName evidence="5">Alginate export domain-containing protein</fullName>
    </recommendedName>
</protein>
<keyword evidence="4" id="KW-1185">Reference proteome</keyword>
<keyword evidence="2" id="KW-0732">Signal</keyword>
<reference evidence="4" key="1">
    <citation type="journal article" date="2022" name="Int. J. Syst. Evol. Microbiol.">
        <title>Anaeromyxobacter oryzae sp. nov., Anaeromyxobacter diazotrophicus sp. nov. and Anaeromyxobacter paludicola sp. nov., isolated from paddy soils.</title>
        <authorList>
            <person name="Itoh H."/>
            <person name="Xu Z."/>
            <person name="Mise K."/>
            <person name="Masuda Y."/>
            <person name="Ushijima N."/>
            <person name="Hayakawa C."/>
            <person name="Shiratori Y."/>
            <person name="Senoo K."/>
        </authorList>
    </citation>
    <scope>NUCLEOTIDE SEQUENCE [LARGE SCALE GENOMIC DNA]</scope>
    <source>
        <strain evidence="4">Red630</strain>
    </source>
</reference>
<dbReference type="RefSeq" id="WP_248340912.1">
    <property type="nucleotide sequence ID" value="NZ_AP025592.1"/>
</dbReference>
<feature type="chain" id="PRO_5047119428" description="Alginate export domain-containing protein" evidence="2">
    <location>
        <begin position="19"/>
        <end position="467"/>
    </location>
</feature>
<dbReference type="Proteomes" id="UP001162734">
    <property type="component" value="Chromosome"/>
</dbReference>
<evidence type="ECO:0000256" key="2">
    <source>
        <dbReference type="SAM" id="SignalP"/>
    </source>
</evidence>
<evidence type="ECO:0008006" key="5">
    <source>
        <dbReference type="Google" id="ProtNLM"/>
    </source>
</evidence>
<proteinExistence type="predicted"/>
<feature type="region of interest" description="Disordered" evidence="1">
    <location>
        <begin position="13"/>
        <end position="76"/>
    </location>
</feature>